<dbReference type="eggNOG" id="ENOG502R105">
    <property type="taxonomic scope" value="Eukaryota"/>
</dbReference>
<dbReference type="PhylomeDB" id="O16993"/>
<gene>
    <name evidence="2 4" type="primary">srh-82</name>
    <name evidence="2" type="ORF">CELE_W03F9.6</name>
    <name evidence="4" type="ORF">W03F9.6</name>
</gene>
<evidence type="ECO:0000313" key="4">
    <source>
        <dbReference type="WormBase" id="W03F9.6"/>
    </source>
</evidence>
<dbReference type="FunCoup" id="O16993">
    <property type="interactions" value="7"/>
</dbReference>
<feature type="transmembrane region" description="Helical" evidence="1">
    <location>
        <begin position="255"/>
        <end position="279"/>
    </location>
</feature>
<dbReference type="HOGENOM" id="CLU_042960_0_0_1"/>
<keyword evidence="3" id="KW-1185">Reference proteome</keyword>
<dbReference type="PIR" id="E88922">
    <property type="entry name" value="E88922"/>
</dbReference>
<dbReference type="PANTHER" id="PTHR22941:SF302">
    <property type="entry name" value="SERPENTINE RECEPTOR, CLASS H"/>
    <property type="match status" value="1"/>
</dbReference>
<dbReference type="Proteomes" id="UP000001940">
    <property type="component" value="Chromosome V"/>
</dbReference>
<organism evidence="2 3">
    <name type="scientific">Caenorhabditis elegans</name>
    <dbReference type="NCBI Taxonomy" id="6239"/>
    <lineage>
        <taxon>Eukaryota</taxon>
        <taxon>Metazoa</taxon>
        <taxon>Ecdysozoa</taxon>
        <taxon>Nematoda</taxon>
        <taxon>Chromadorea</taxon>
        <taxon>Rhabditida</taxon>
        <taxon>Rhabditina</taxon>
        <taxon>Rhabditomorpha</taxon>
        <taxon>Rhabditoidea</taxon>
        <taxon>Rhabditidae</taxon>
        <taxon>Peloderinae</taxon>
        <taxon>Caenorhabditis</taxon>
    </lineage>
</organism>
<dbReference type="PANTHER" id="PTHR22941">
    <property type="entry name" value="SERPENTINE RECEPTOR"/>
    <property type="match status" value="1"/>
</dbReference>
<proteinExistence type="predicted"/>
<dbReference type="PaxDb" id="6239-W03F9.6"/>
<dbReference type="KEGG" id="cel:CELE_W03F9.6"/>
<evidence type="ECO:0000313" key="2">
    <source>
        <dbReference type="EMBL" id="CCD74280.1"/>
    </source>
</evidence>
<feature type="transmembrane region" description="Helical" evidence="1">
    <location>
        <begin position="291"/>
        <end position="314"/>
    </location>
</feature>
<dbReference type="InterPro" id="IPR019422">
    <property type="entry name" value="7TM_GPCR_serpentine_rcpt_Srh"/>
</dbReference>
<dbReference type="SMR" id="O16993"/>
<dbReference type="RefSeq" id="NP_503144.1">
    <property type="nucleotide sequence ID" value="NM_070743.2"/>
</dbReference>
<evidence type="ECO:0000313" key="3">
    <source>
        <dbReference type="Proteomes" id="UP000001940"/>
    </source>
</evidence>
<keyword evidence="1" id="KW-0472">Membrane</keyword>
<accession>O16993</accession>
<dbReference type="AGR" id="WB:WBGene00005303"/>
<dbReference type="InterPro" id="IPR053220">
    <property type="entry name" value="Nematode_rcpt-like_serp_H"/>
</dbReference>
<sequence length="360" mass="41409">MPLLQDYYQTNYTRCSKCERFMCSWQGVAYTFHSITVFSIPFYIFGGYCILFKSTSQMGSYRLPLFNFHFWTCLVDIMINALATPYFFFPSLAGFSVGFLNFLGVPPPIQTWLAFQSINLMTMSMTVLLENRHNSIPFNRFKISGKNTKSLYYAIRILLGLSYTLSMLLFIPEDQEAALLQILRQILCPTKEFFTASGVYVVCIDEGYIKFLALFTVLGTLSEICQMAFFVLCCSYYLFFSKSSFTSKKTRKLQIAFFASIILQISIPITFLLPTFFYLGFSVGFKYYNQALTNLSVLHASLHGLISTFVVLIIHKPYRQFIILIFKSPSVVHKESVTTMRKMNGLTSRVTMNKLLNTLR</sequence>
<dbReference type="AlphaFoldDB" id="O16993"/>
<dbReference type="InParanoid" id="O16993"/>
<feature type="transmembrane region" description="Helical" evidence="1">
    <location>
        <begin position="150"/>
        <end position="171"/>
    </location>
</feature>
<name>O16993_CAEEL</name>
<feature type="transmembrane region" description="Helical" evidence="1">
    <location>
        <begin position="211"/>
        <end position="239"/>
    </location>
</feature>
<keyword evidence="2" id="KW-0675">Receptor</keyword>
<dbReference type="UCSC" id="W03F9.6">
    <property type="organism name" value="c. elegans"/>
</dbReference>
<protein>
    <submittedName>
        <fullName evidence="2">Serpentine Receptor, class H</fullName>
    </submittedName>
</protein>
<dbReference type="Pfam" id="PF10318">
    <property type="entry name" value="7TM_GPCR_Srh"/>
    <property type="match status" value="1"/>
</dbReference>
<reference evidence="2 3" key="1">
    <citation type="journal article" date="1998" name="Science">
        <title>Genome sequence of the nematode C. elegans: a platform for investigating biology.</title>
        <authorList>
            <consortium name="The C. elegans sequencing consortium"/>
            <person name="Sulson J.E."/>
            <person name="Waterston R."/>
        </authorList>
    </citation>
    <scope>NUCLEOTIDE SEQUENCE [LARGE SCALE GENOMIC DNA]</scope>
    <source>
        <strain evidence="2 3">Bristol N2</strain>
    </source>
</reference>
<feature type="transmembrane region" description="Helical" evidence="1">
    <location>
        <begin position="109"/>
        <end position="129"/>
    </location>
</feature>
<dbReference type="GeneID" id="259811"/>
<feature type="transmembrane region" description="Helical" evidence="1">
    <location>
        <begin position="63"/>
        <end position="89"/>
    </location>
</feature>
<dbReference type="EMBL" id="BX284605">
    <property type="protein sequence ID" value="CCD74280.1"/>
    <property type="molecule type" value="Genomic_DNA"/>
</dbReference>
<keyword evidence="1" id="KW-1133">Transmembrane helix</keyword>
<dbReference type="WormBase" id="W03F9.6">
    <property type="protein sequence ID" value="CE14534"/>
    <property type="gene ID" value="WBGene00005303"/>
    <property type="gene designation" value="srh-82"/>
</dbReference>
<keyword evidence="1" id="KW-0812">Transmembrane</keyword>
<evidence type="ECO:0000256" key="1">
    <source>
        <dbReference type="SAM" id="Phobius"/>
    </source>
</evidence>
<dbReference type="CTD" id="259811"/>
<feature type="transmembrane region" description="Helical" evidence="1">
    <location>
        <begin position="30"/>
        <end position="51"/>
    </location>
</feature>